<comment type="caution">
    <text evidence="2">The sequence shown here is derived from an EMBL/GenBank/DDBJ whole genome shotgun (WGS) entry which is preliminary data.</text>
</comment>
<evidence type="ECO:0000313" key="2">
    <source>
        <dbReference type="EMBL" id="KAF6403105.1"/>
    </source>
</evidence>
<name>A0A7J8BXK8_MOLMO</name>
<dbReference type="AlphaFoldDB" id="A0A7J8BXK8"/>
<evidence type="ECO:0000256" key="1">
    <source>
        <dbReference type="SAM" id="MobiDB-lite"/>
    </source>
</evidence>
<sequence>MASAFSSPLSLKALRRKLLPSPAESDCLPAPAAGTAMSGSGARRPLCRPLTFSRSLLSMALSR</sequence>
<proteinExistence type="predicted"/>
<accession>A0A7J8BXK8</accession>
<feature type="region of interest" description="Disordered" evidence="1">
    <location>
        <begin position="22"/>
        <end position="45"/>
    </location>
</feature>
<organism evidence="2 3">
    <name type="scientific">Molossus molossus</name>
    <name type="common">Pallas' mastiff bat</name>
    <name type="synonym">Vespertilio molossus</name>
    <dbReference type="NCBI Taxonomy" id="27622"/>
    <lineage>
        <taxon>Eukaryota</taxon>
        <taxon>Metazoa</taxon>
        <taxon>Chordata</taxon>
        <taxon>Craniata</taxon>
        <taxon>Vertebrata</taxon>
        <taxon>Euteleostomi</taxon>
        <taxon>Mammalia</taxon>
        <taxon>Eutheria</taxon>
        <taxon>Laurasiatheria</taxon>
        <taxon>Chiroptera</taxon>
        <taxon>Yangochiroptera</taxon>
        <taxon>Molossidae</taxon>
        <taxon>Molossus</taxon>
    </lineage>
</organism>
<gene>
    <name evidence="2" type="ORF">HJG59_001680</name>
</gene>
<evidence type="ECO:0000313" key="3">
    <source>
        <dbReference type="Proteomes" id="UP000550707"/>
    </source>
</evidence>
<keyword evidence="3" id="KW-1185">Reference proteome</keyword>
<dbReference type="Proteomes" id="UP000550707">
    <property type="component" value="Unassembled WGS sequence"/>
</dbReference>
<protein>
    <submittedName>
        <fullName evidence="2">Uncharacterized protein</fullName>
    </submittedName>
</protein>
<reference evidence="2 3" key="1">
    <citation type="journal article" date="2020" name="Nature">
        <title>Six reference-quality genomes reveal evolution of bat adaptations.</title>
        <authorList>
            <person name="Jebb D."/>
            <person name="Huang Z."/>
            <person name="Pippel M."/>
            <person name="Hughes G.M."/>
            <person name="Lavrichenko K."/>
            <person name="Devanna P."/>
            <person name="Winkler S."/>
            <person name="Jermiin L.S."/>
            <person name="Skirmuntt E.C."/>
            <person name="Katzourakis A."/>
            <person name="Burkitt-Gray L."/>
            <person name="Ray D.A."/>
            <person name="Sullivan K.A.M."/>
            <person name="Roscito J.G."/>
            <person name="Kirilenko B.M."/>
            <person name="Davalos L.M."/>
            <person name="Corthals A.P."/>
            <person name="Power M.L."/>
            <person name="Jones G."/>
            <person name="Ransome R.D."/>
            <person name="Dechmann D.K.N."/>
            <person name="Locatelli A.G."/>
            <person name="Puechmaille S.J."/>
            <person name="Fedrigo O."/>
            <person name="Jarvis E.D."/>
            <person name="Hiller M."/>
            <person name="Vernes S.C."/>
            <person name="Myers E.W."/>
            <person name="Teeling E.C."/>
        </authorList>
    </citation>
    <scope>NUCLEOTIDE SEQUENCE [LARGE SCALE GENOMIC DNA]</scope>
    <source>
        <strain evidence="2">MMolMol1</strain>
        <tissue evidence="2">Muscle</tissue>
    </source>
</reference>
<dbReference type="EMBL" id="JACASF010000022">
    <property type="protein sequence ID" value="KAF6403105.1"/>
    <property type="molecule type" value="Genomic_DNA"/>
</dbReference>